<dbReference type="SUPFAM" id="SSF53383">
    <property type="entry name" value="PLP-dependent transferases"/>
    <property type="match status" value="1"/>
</dbReference>
<gene>
    <name evidence="1" type="ORF">SAMN06265827_11768</name>
</gene>
<proteinExistence type="predicted"/>
<keyword evidence="2" id="KW-1185">Reference proteome</keyword>
<protein>
    <recommendedName>
        <fullName evidence="3">Aminotransferase class I/classII domain-containing protein</fullName>
    </recommendedName>
</protein>
<name>A0A285HDG8_9FIRM</name>
<dbReference type="InterPro" id="IPR015424">
    <property type="entry name" value="PyrdxlP-dep_Trfase"/>
</dbReference>
<dbReference type="Proteomes" id="UP000219573">
    <property type="component" value="Unassembled WGS sequence"/>
</dbReference>
<dbReference type="Gene3D" id="3.90.1150.10">
    <property type="entry name" value="Aspartate Aminotransferase, domain 1"/>
    <property type="match status" value="1"/>
</dbReference>
<dbReference type="InterPro" id="IPR015422">
    <property type="entry name" value="PyrdxlP-dep_Trfase_small"/>
</dbReference>
<evidence type="ECO:0000313" key="2">
    <source>
        <dbReference type="Proteomes" id="UP000219573"/>
    </source>
</evidence>
<evidence type="ECO:0008006" key="3">
    <source>
        <dbReference type="Google" id="ProtNLM"/>
    </source>
</evidence>
<dbReference type="AlphaFoldDB" id="A0A285HDG8"/>
<evidence type="ECO:0000313" key="1">
    <source>
        <dbReference type="EMBL" id="SNY33778.1"/>
    </source>
</evidence>
<sequence>MAEALKEVGFDAVKPKGSFYLYVEIPKGTKSGAEFANAEEFSQFLIKEKLISTVPWDDAGNFVRFSVTFVAEDEEDEKRVLTEVKKRLSDIEFIF</sequence>
<accession>A0A285HDG8</accession>
<organism evidence="1 2">
    <name type="scientific">Orenia metallireducens</name>
    <dbReference type="NCBI Taxonomy" id="1413210"/>
    <lineage>
        <taxon>Bacteria</taxon>
        <taxon>Bacillati</taxon>
        <taxon>Bacillota</taxon>
        <taxon>Clostridia</taxon>
        <taxon>Halanaerobiales</taxon>
        <taxon>Halobacteroidaceae</taxon>
        <taxon>Orenia</taxon>
    </lineage>
</organism>
<reference evidence="2" key="1">
    <citation type="submission" date="2017-09" db="EMBL/GenBank/DDBJ databases">
        <authorList>
            <person name="Varghese N."/>
            <person name="Submissions S."/>
        </authorList>
    </citation>
    <scope>NUCLEOTIDE SEQUENCE [LARGE SCALE GENOMIC DNA]</scope>
    <source>
        <strain evidence="2">MSL47</strain>
    </source>
</reference>
<dbReference type="EMBL" id="OBDZ01000017">
    <property type="protein sequence ID" value="SNY33778.1"/>
    <property type="molecule type" value="Genomic_DNA"/>
</dbReference>